<dbReference type="SUPFAM" id="SSF51269">
    <property type="entry name" value="AFP III-like domain"/>
    <property type="match status" value="1"/>
</dbReference>
<dbReference type="InterPro" id="IPR013785">
    <property type="entry name" value="Aldolase_TIM"/>
</dbReference>
<protein>
    <submittedName>
        <fullName evidence="2">N-acetylneuraminate synthase</fullName>
    </submittedName>
</protein>
<gene>
    <name evidence="2" type="ORF">A3K86_13255</name>
</gene>
<dbReference type="Gene3D" id="3.20.20.70">
    <property type="entry name" value="Aldolase class I"/>
    <property type="match status" value="1"/>
</dbReference>
<dbReference type="InterPro" id="IPR006190">
    <property type="entry name" value="SAF_AFP_Neu5Ac"/>
</dbReference>
<dbReference type="Pfam" id="PF03102">
    <property type="entry name" value="NeuB"/>
    <property type="match status" value="1"/>
</dbReference>
<dbReference type="Gene3D" id="3.90.1210.10">
    <property type="entry name" value="Antifreeze-like/N-acetylneuraminic acid synthase C-terminal domain"/>
    <property type="match status" value="1"/>
</dbReference>
<dbReference type="OrthoDB" id="9781701at2"/>
<dbReference type="SUPFAM" id="SSF51569">
    <property type="entry name" value="Aldolase"/>
    <property type="match status" value="1"/>
</dbReference>
<dbReference type="CDD" id="cd11615">
    <property type="entry name" value="SAF_NeuB_like"/>
    <property type="match status" value="1"/>
</dbReference>
<evidence type="ECO:0000313" key="3">
    <source>
        <dbReference type="Proteomes" id="UP000078503"/>
    </source>
</evidence>
<dbReference type="PANTHER" id="PTHR42966:SF1">
    <property type="entry name" value="SIALIC ACID SYNTHASE"/>
    <property type="match status" value="1"/>
</dbReference>
<feature type="domain" description="AFP-like" evidence="1">
    <location>
        <begin position="305"/>
        <end position="363"/>
    </location>
</feature>
<dbReference type="InterPro" id="IPR036732">
    <property type="entry name" value="AFP_Neu5c_C_sf"/>
</dbReference>
<evidence type="ECO:0000313" key="2">
    <source>
        <dbReference type="EMBL" id="OAN13549.1"/>
    </source>
</evidence>
<dbReference type="SMART" id="SM00858">
    <property type="entry name" value="SAF"/>
    <property type="match status" value="1"/>
</dbReference>
<dbReference type="NCBIfam" id="TIGR03569">
    <property type="entry name" value="NeuB_NnaB"/>
    <property type="match status" value="1"/>
</dbReference>
<dbReference type="EMBL" id="LVHF01000028">
    <property type="protein sequence ID" value="OAN13549.1"/>
    <property type="molecule type" value="Genomic_DNA"/>
</dbReference>
<dbReference type="InterPro" id="IPR013132">
    <property type="entry name" value="PseI/NeuA/B-like_N"/>
</dbReference>
<dbReference type="InterPro" id="IPR057736">
    <property type="entry name" value="SAF_PseI/NeuA/NeuB"/>
</dbReference>
<dbReference type="Proteomes" id="UP000078503">
    <property type="component" value="Unassembled WGS sequence"/>
</dbReference>
<organism evidence="2 3">
    <name type="scientific">Photobacterium jeanii</name>
    <dbReference type="NCBI Taxonomy" id="858640"/>
    <lineage>
        <taxon>Bacteria</taxon>
        <taxon>Pseudomonadati</taxon>
        <taxon>Pseudomonadota</taxon>
        <taxon>Gammaproteobacteria</taxon>
        <taxon>Vibrionales</taxon>
        <taxon>Vibrionaceae</taxon>
        <taxon>Photobacterium</taxon>
    </lineage>
</organism>
<accession>A0A178K887</accession>
<proteinExistence type="predicted"/>
<comment type="caution">
    <text evidence="2">The sequence shown here is derived from an EMBL/GenBank/DDBJ whole genome shotgun (WGS) entry which is preliminary data.</text>
</comment>
<dbReference type="PROSITE" id="PS50844">
    <property type="entry name" value="AFP_LIKE"/>
    <property type="match status" value="1"/>
</dbReference>
<sequence>MTLIIAEAGVNHNGDIELAHQLVSAAHQAGADIVKFQTFKAKNLVTADAKQADYQVTNTQQQESQLAMLSRLELSFEAHFALKQQCEALGIEFLSTAFDSESLSFLVNDLKLKRLKIPSGEITNAPLVLAHARTGCDLIVSTGMATLAEIKAALGVIAFGYTAKQETPPSLAAFDSAFSSEQGQAALQKHVTLLHCTTEYPAPLAEINLRAMDTLATTFELPVGYSDHSEGITVPVAATARGASVIEKHFTLDKNLPGPDHVASLNPEELTQMVQAIRGVELALGSEIKAPQPSEVKNMAVARKSVVCSSAIAKGECFTSENLVIKRPGDGVSPYCYWQLLGQQAQRDYTEGELIAASELDQVVTINQKLFR</sequence>
<dbReference type="GO" id="GO:0047444">
    <property type="term" value="F:N-acylneuraminate-9-phosphate synthase activity"/>
    <property type="evidence" value="ECO:0007669"/>
    <property type="project" value="TreeGrafter"/>
</dbReference>
<dbReference type="RefSeq" id="WP_068331758.1">
    <property type="nucleotide sequence ID" value="NZ_LVHF01000028.1"/>
</dbReference>
<dbReference type="InterPro" id="IPR051690">
    <property type="entry name" value="PseI-like"/>
</dbReference>
<reference evidence="2 3" key="1">
    <citation type="submission" date="2016-03" db="EMBL/GenBank/DDBJ databases">
        <title>Photobacterium proteolyticum sp. nov. a protease producing bacterium isolated from ocean sediments of Laizhou Bay.</title>
        <authorList>
            <person name="Li Y."/>
        </authorList>
    </citation>
    <scope>NUCLEOTIDE SEQUENCE [LARGE SCALE GENOMIC DNA]</scope>
    <source>
        <strain evidence="2 3">R-40508</strain>
    </source>
</reference>
<keyword evidence="3" id="KW-1185">Reference proteome</keyword>
<dbReference type="STRING" id="858640.A3K86_13255"/>
<dbReference type="InterPro" id="IPR013974">
    <property type="entry name" value="SAF"/>
</dbReference>
<dbReference type="GO" id="GO:0016051">
    <property type="term" value="P:carbohydrate biosynthetic process"/>
    <property type="evidence" value="ECO:0007669"/>
    <property type="project" value="InterPro"/>
</dbReference>
<dbReference type="PANTHER" id="PTHR42966">
    <property type="entry name" value="N-ACETYLNEURAMINATE SYNTHASE"/>
    <property type="match status" value="1"/>
</dbReference>
<evidence type="ECO:0000259" key="1">
    <source>
        <dbReference type="PROSITE" id="PS50844"/>
    </source>
</evidence>
<dbReference type="InterPro" id="IPR020007">
    <property type="entry name" value="NeuB/NeuA"/>
</dbReference>
<name>A0A178K887_9GAMM</name>
<dbReference type="AlphaFoldDB" id="A0A178K887"/>